<keyword evidence="3 6" id="KW-0812">Transmembrane</keyword>
<dbReference type="OrthoDB" id="9804822at2"/>
<keyword evidence="2" id="KW-1003">Cell membrane</keyword>
<evidence type="ECO:0000256" key="1">
    <source>
        <dbReference type="ARBA" id="ARBA00004651"/>
    </source>
</evidence>
<keyword evidence="5 6" id="KW-0472">Membrane</keyword>
<evidence type="ECO:0000256" key="6">
    <source>
        <dbReference type="SAM" id="Phobius"/>
    </source>
</evidence>
<comment type="subcellular location">
    <subcellularLocation>
        <location evidence="1">Cell membrane</location>
        <topology evidence="1">Multi-pass membrane protein</topology>
    </subcellularLocation>
</comment>
<feature type="transmembrane region" description="Helical" evidence="6">
    <location>
        <begin position="6"/>
        <end position="29"/>
    </location>
</feature>
<evidence type="ECO:0000313" key="8">
    <source>
        <dbReference type="Proteomes" id="UP000252884"/>
    </source>
</evidence>
<evidence type="ECO:0000256" key="5">
    <source>
        <dbReference type="ARBA" id="ARBA00023136"/>
    </source>
</evidence>
<evidence type="ECO:0000256" key="2">
    <source>
        <dbReference type="ARBA" id="ARBA00022475"/>
    </source>
</evidence>
<dbReference type="InterPro" id="IPR001123">
    <property type="entry name" value="LeuE-type"/>
</dbReference>
<dbReference type="AlphaFoldDB" id="A0A368Y2U9"/>
<gene>
    <name evidence="7" type="ORF">DES41_102906</name>
</gene>
<evidence type="ECO:0000313" key="7">
    <source>
        <dbReference type="EMBL" id="RCW74583.1"/>
    </source>
</evidence>
<accession>A0A368Y2U9</accession>
<sequence length="210" mass="22034">MVPLHDLGWFALATLAMALTPGPNMLYCVSRTLSQGRGAGLVSLAGVLAAFVVHILAAAFGLTALLLAVPFAFGAIKAVGAAYLAWLAWQALKPGGSGPFQARQLPVHSTGTLLRMGFLTNLLNPKVALFTLSFFPQFLHPEHGSVLLQALQLGAVQIAASAAVNTLVIFGAASITGLLSRSAGWMRAQRYVMGSVLAFLALRVALIERK</sequence>
<reference evidence="7 8" key="1">
    <citation type="submission" date="2018-07" db="EMBL/GenBank/DDBJ databases">
        <title>Genomic Encyclopedia of Type Strains, Phase IV (KMG-IV): sequencing the most valuable type-strain genomes for metagenomic binning, comparative biology and taxonomic classification.</title>
        <authorList>
            <person name="Goeker M."/>
        </authorList>
    </citation>
    <scope>NUCLEOTIDE SEQUENCE [LARGE SCALE GENOMIC DNA]</scope>
    <source>
        <strain evidence="7 8">DSM 21634</strain>
    </source>
</reference>
<dbReference type="RefSeq" id="WP_114467666.1">
    <property type="nucleotide sequence ID" value="NZ_QPJK01000002.1"/>
</dbReference>
<keyword evidence="4 6" id="KW-1133">Transmembrane helix</keyword>
<dbReference type="GO" id="GO:0015171">
    <property type="term" value="F:amino acid transmembrane transporter activity"/>
    <property type="evidence" value="ECO:0007669"/>
    <property type="project" value="TreeGrafter"/>
</dbReference>
<dbReference type="Pfam" id="PF01810">
    <property type="entry name" value="LysE"/>
    <property type="match status" value="1"/>
</dbReference>
<evidence type="ECO:0000256" key="3">
    <source>
        <dbReference type="ARBA" id="ARBA00022692"/>
    </source>
</evidence>
<protein>
    <submittedName>
        <fullName evidence="7">Threonine/homoserine/homoserine lactone efflux protein</fullName>
    </submittedName>
</protein>
<evidence type="ECO:0000256" key="4">
    <source>
        <dbReference type="ARBA" id="ARBA00022989"/>
    </source>
</evidence>
<keyword evidence="8" id="KW-1185">Reference proteome</keyword>
<feature type="transmembrane region" description="Helical" evidence="6">
    <location>
        <begin position="155"/>
        <end position="179"/>
    </location>
</feature>
<dbReference type="PANTHER" id="PTHR30086">
    <property type="entry name" value="ARGININE EXPORTER PROTEIN ARGO"/>
    <property type="match status" value="1"/>
</dbReference>
<feature type="transmembrane region" description="Helical" evidence="6">
    <location>
        <begin position="41"/>
        <end position="65"/>
    </location>
</feature>
<dbReference type="PANTHER" id="PTHR30086:SF20">
    <property type="entry name" value="ARGININE EXPORTER PROTEIN ARGO-RELATED"/>
    <property type="match status" value="1"/>
</dbReference>
<dbReference type="Proteomes" id="UP000252884">
    <property type="component" value="Unassembled WGS sequence"/>
</dbReference>
<comment type="caution">
    <text evidence="7">The sequence shown here is derived from an EMBL/GenBank/DDBJ whole genome shotgun (WGS) entry which is preliminary data.</text>
</comment>
<name>A0A368Y2U9_9BURK</name>
<organism evidence="7 8">
    <name type="scientific">Pseudorhodoferax soli</name>
    <dbReference type="NCBI Taxonomy" id="545864"/>
    <lineage>
        <taxon>Bacteria</taxon>
        <taxon>Pseudomonadati</taxon>
        <taxon>Pseudomonadota</taxon>
        <taxon>Betaproteobacteria</taxon>
        <taxon>Burkholderiales</taxon>
        <taxon>Comamonadaceae</taxon>
    </lineage>
</organism>
<dbReference type="GO" id="GO:0005886">
    <property type="term" value="C:plasma membrane"/>
    <property type="evidence" value="ECO:0007669"/>
    <property type="project" value="UniProtKB-SubCell"/>
</dbReference>
<proteinExistence type="predicted"/>
<dbReference type="PIRSF" id="PIRSF006324">
    <property type="entry name" value="LeuE"/>
    <property type="match status" value="1"/>
</dbReference>
<dbReference type="EMBL" id="QPJK01000002">
    <property type="protein sequence ID" value="RCW74583.1"/>
    <property type="molecule type" value="Genomic_DNA"/>
</dbReference>
<feature type="transmembrane region" description="Helical" evidence="6">
    <location>
        <begin position="71"/>
        <end position="92"/>
    </location>
</feature>